<accession>A0A023G5I6</accession>
<dbReference type="GO" id="GO:0043176">
    <property type="term" value="F:amine binding"/>
    <property type="evidence" value="ECO:0007669"/>
    <property type="project" value="InterPro"/>
</dbReference>
<proteinExistence type="evidence at transcript level"/>
<dbReference type="EMBL" id="GBBM01007258">
    <property type="protein sequence ID" value="JAC28160.1"/>
    <property type="molecule type" value="mRNA"/>
</dbReference>
<evidence type="ECO:0000313" key="2">
    <source>
        <dbReference type="EMBL" id="JAC28160.1"/>
    </source>
</evidence>
<dbReference type="GO" id="GO:0030682">
    <property type="term" value="P:symbiont-mediated perturbation of host defenses"/>
    <property type="evidence" value="ECO:0007669"/>
    <property type="project" value="InterPro"/>
</dbReference>
<dbReference type="InterPro" id="IPR002970">
    <property type="entry name" value="Tick_his-bd"/>
</dbReference>
<dbReference type="Gene3D" id="2.40.128.20">
    <property type="match status" value="1"/>
</dbReference>
<name>A0A023G5I6_AMBTT</name>
<keyword evidence="1" id="KW-0732">Signal</keyword>
<dbReference type="SUPFAM" id="SSF50814">
    <property type="entry name" value="Lipocalins"/>
    <property type="match status" value="1"/>
</dbReference>
<feature type="chain" id="PRO_5001516517" evidence="1">
    <location>
        <begin position="23"/>
        <end position="220"/>
    </location>
</feature>
<organism evidence="2">
    <name type="scientific">Amblyomma triste</name>
    <name type="common">Neotropical tick</name>
    <dbReference type="NCBI Taxonomy" id="251400"/>
    <lineage>
        <taxon>Eukaryota</taxon>
        <taxon>Metazoa</taxon>
        <taxon>Ecdysozoa</taxon>
        <taxon>Arthropoda</taxon>
        <taxon>Chelicerata</taxon>
        <taxon>Arachnida</taxon>
        <taxon>Acari</taxon>
        <taxon>Parasitiformes</taxon>
        <taxon>Ixodida</taxon>
        <taxon>Ixodoidea</taxon>
        <taxon>Ixodidae</taxon>
        <taxon>Amblyomminae</taxon>
        <taxon>Amblyomma</taxon>
    </lineage>
</organism>
<evidence type="ECO:0000256" key="1">
    <source>
        <dbReference type="SAM" id="SignalP"/>
    </source>
</evidence>
<feature type="signal peptide" evidence="1">
    <location>
        <begin position="1"/>
        <end position="22"/>
    </location>
</feature>
<dbReference type="InterPro" id="IPR012674">
    <property type="entry name" value="Calycin"/>
</dbReference>
<dbReference type="AlphaFoldDB" id="A0A023G5I6"/>
<reference evidence="2" key="1">
    <citation type="submission" date="2014-03" db="EMBL/GenBank/DDBJ databases">
        <title>The sialotranscriptome of Amblyomma triste, Amblyomma parvum and Amblyomma cajennense ticks, uncovered by 454-based RNA-seq.</title>
        <authorList>
            <person name="Garcia G.R."/>
            <person name="Gardinassi L.G."/>
            <person name="Ribeiro J.M."/>
            <person name="Anatriello E."/>
            <person name="Ferreira B.R."/>
            <person name="Moreira H.N."/>
            <person name="Mafra C."/>
            <person name="Olegario M.M."/>
            <person name="Szabo P.J."/>
            <person name="Miranda-Santos I.K."/>
            <person name="Maruyama S.R."/>
        </authorList>
    </citation>
    <scope>NUCLEOTIDE SEQUENCE</scope>
    <source>
        <strain evidence="2">Mato Grasso do Sul</strain>
        <tissue evidence="2">Salivary glands</tissue>
    </source>
</reference>
<dbReference type="Pfam" id="PF02098">
    <property type="entry name" value="His_binding"/>
    <property type="match status" value="1"/>
</dbReference>
<protein>
    <submittedName>
        <fullName evidence="2">Putative lipocalin-7 1</fullName>
    </submittedName>
</protein>
<sequence length="220" mass="25317">MLSVKGITHLALLAMMVFLVQCELIERKPHLSKYQDAWKGLTLPGRFYLYMRSYEDEPFYGTNMKCVSSELLSVNEKERYTENMFRAVDPKDGNMINRTTYAWAYATEGYSTPNVIQTSGSLEKQFVVDYGVAFSEYDNCDILRLPHRNNACELWLKEGGIHNVKSLCLFVFDLLCGPEKYFVYDEDLCKKSLEAIKQADHCTTTKDTQPRTSECQTSTL</sequence>